<reference evidence="12" key="1">
    <citation type="journal article" date="2023" name="Int. J. Syst. Evol. Microbiol.">
        <title>Mesoterricola silvestris gen. nov., sp. nov., Mesoterricola sediminis sp. nov., Geothrix oryzae sp. nov., Geothrix edaphica sp. nov., Geothrix rubra sp. nov., and Geothrix limicola sp. nov., six novel members of Acidobacteriota isolated from soils.</title>
        <authorList>
            <person name="Itoh H."/>
            <person name="Sugisawa Y."/>
            <person name="Mise K."/>
            <person name="Xu Z."/>
            <person name="Kuniyasu M."/>
            <person name="Ushijima N."/>
            <person name="Kawano K."/>
            <person name="Kobayashi E."/>
            <person name="Shiratori Y."/>
            <person name="Masuda Y."/>
            <person name="Senoo K."/>
        </authorList>
    </citation>
    <scope>NUCLEOTIDE SEQUENCE</scope>
    <source>
        <strain evidence="12">W786</strain>
    </source>
</reference>
<accession>A0AA48KE00</accession>
<dbReference type="KEGG" id="msea:METESE_36990"/>
<keyword evidence="13" id="KW-1185">Reference proteome</keyword>
<dbReference type="GO" id="GO:0005737">
    <property type="term" value="C:cytoplasm"/>
    <property type="evidence" value="ECO:0007669"/>
    <property type="project" value="UniProtKB-SubCell"/>
</dbReference>
<evidence type="ECO:0000256" key="10">
    <source>
        <dbReference type="PIRNR" id="PIRNR015601"/>
    </source>
</evidence>
<comment type="subcellular location">
    <subcellularLocation>
        <location evidence="1 10">Cytoplasm</location>
    </subcellularLocation>
</comment>
<evidence type="ECO:0000256" key="8">
    <source>
        <dbReference type="ARBA" id="ARBA00025699"/>
    </source>
</evidence>
<protein>
    <recommendedName>
        <fullName evidence="10">Ribosomal RNA small subunit methyltransferase E</fullName>
        <ecNumber evidence="10">2.1.1.193</ecNumber>
    </recommendedName>
</protein>
<keyword evidence="5 10" id="KW-0489">Methyltransferase</keyword>
<dbReference type="EMBL" id="AP027081">
    <property type="protein sequence ID" value="BDU78741.1"/>
    <property type="molecule type" value="Genomic_DNA"/>
</dbReference>
<comment type="function">
    <text evidence="8 10">Specifically methylates the N3 position of the uracil ring of uridine 1498 (m3U1498) in 16S rRNA. Acts on the fully assembled 30S ribosomal subunit.</text>
</comment>
<evidence type="ECO:0000256" key="6">
    <source>
        <dbReference type="ARBA" id="ARBA00022679"/>
    </source>
</evidence>
<keyword evidence="3 10" id="KW-0963">Cytoplasm</keyword>
<comment type="similarity">
    <text evidence="2 10">Belongs to the RNA methyltransferase RsmE family.</text>
</comment>
<dbReference type="GO" id="GO:0070042">
    <property type="term" value="F:rRNA (uridine-N3-)-methyltransferase activity"/>
    <property type="evidence" value="ECO:0007669"/>
    <property type="project" value="TreeGrafter"/>
</dbReference>
<evidence type="ECO:0000256" key="4">
    <source>
        <dbReference type="ARBA" id="ARBA00022552"/>
    </source>
</evidence>
<keyword evidence="7 10" id="KW-0949">S-adenosyl-L-methionine</keyword>
<keyword evidence="4 10" id="KW-0698">rRNA processing</keyword>
<evidence type="ECO:0000313" key="12">
    <source>
        <dbReference type="EMBL" id="BDU78741.1"/>
    </source>
</evidence>
<dbReference type="GO" id="GO:0070475">
    <property type="term" value="P:rRNA base methylation"/>
    <property type="evidence" value="ECO:0007669"/>
    <property type="project" value="TreeGrafter"/>
</dbReference>
<dbReference type="Gene3D" id="3.40.1280.10">
    <property type="match status" value="1"/>
</dbReference>
<evidence type="ECO:0000256" key="3">
    <source>
        <dbReference type="ARBA" id="ARBA00022490"/>
    </source>
</evidence>
<dbReference type="AlphaFoldDB" id="A0AA48KE00"/>
<organism evidence="12 13">
    <name type="scientific">Mesoterricola sediminis</name>
    <dbReference type="NCBI Taxonomy" id="2927980"/>
    <lineage>
        <taxon>Bacteria</taxon>
        <taxon>Pseudomonadati</taxon>
        <taxon>Acidobacteriota</taxon>
        <taxon>Holophagae</taxon>
        <taxon>Holophagales</taxon>
        <taxon>Holophagaceae</taxon>
        <taxon>Mesoterricola</taxon>
    </lineage>
</organism>
<dbReference type="NCBIfam" id="TIGR00046">
    <property type="entry name" value="RsmE family RNA methyltransferase"/>
    <property type="match status" value="1"/>
</dbReference>
<comment type="catalytic activity">
    <reaction evidence="9 10">
        <text>uridine(1498) in 16S rRNA + S-adenosyl-L-methionine = N(3)-methyluridine(1498) in 16S rRNA + S-adenosyl-L-homocysteine + H(+)</text>
        <dbReference type="Rhea" id="RHEA:42920"/>
        <dbReference type="Rhea" id="RHEA-COMP:10283"/>
        <dbReference type="Rhea" id="RHEA-COMP:10284"/>
        <dbReference type="ChEBI" id="CHEBI:15378"/>
        <dbReference type="ChEBI" id="CHEBI:57856"/>
        <dbReference type="ChEBI" id="CHEBI:59789"/>
        <dbReference type="ChEBI" id="CHEBI:65315"/>
        <dbReference type="ChEBI" id="CHEBI:74502"/>
        <dbReference type="EC" id="2.1.1.193"/>
    </reaction>
</comment>
<dbReference type="Proteomes" id="UP001228113">
    <property type="component" value="Chromosome"/>
</dbReference>
<dbReference type="PIRSF" id="PIRSF015601">
    <property type="entry name" value="MTase_slr0722"/>
    <property type="match status" value="1"/>
</dbReference>
<dbReference type="InterPro" id="IPR029026">
    <property type="entry name" value="tRNA_m1G_MTases_N"/>
</dbReference>
<evidence type="ECO:0000256" key="2">
    <source>
        <dbReference type="ARBA" id="ARBA00005528"/>
    </source>
</evidence>
<dbReference type="PANTHER" id="PTHR30027">
    <property type="entry name" value="RIBOSOMAL RNA SMALL SUBUNIT METHYLTRANSFERASE E"/>
    <property type="match status" value="1"/>
</dbReference>
<dbReference type="InterPro" id="IPR046886">
    <property type="entry name" value="RsmE_MTase_dom"/>
</dbReference>
<dbReference type="InterPro" id="IPR029028">
    <property type="entry name" value="Alpha/beta_knot_MTases"/>
</dbReference>
<evidence type="ECO:0000259" key="11">
    <source>
        <dbReference type="Pfam" id="PF04452"/>
    </source>
</evidence>
<keyword evidence="6 10" id="KW-0808">Transferase</keyword>
<dbReference type="CDD" id="cd18084">
    <property type="entry name" value="RsmE-like"/>
    <property type="match status" value="1"/>
</dbReference>
<proteinExistence type="inferred from homology"/>
<name>A0AA48KE00_9BACT</name>
<evidence type="ECO:0000256" key="7">
    <source>
        <dbReference type="ARBA" id="ARBA00022691"/>
    </source>
</evidence>
<evidence type="ECO:0000313" key="13">
    <source>
        <dbReference type="Proteomes" id="UP001228113"/>
    </source>
</evidence>
<evidence type="ECO:0000256" key="9">
    <source>
        <dbReference type="ARBA" id="ARBA00047944"/>
    </source>
</evidence>
<dbReference type="EC" id="2.1.1.193" evidence="10"/>
<dbReference type="Pfam" id="PF04452">
    <property type="entry name" value="Methyltrans_RNA"/>
    <property type="match status" value="1"/>
</dbReference>
<dbReference type="RefSeq" id="WP_243335785.1">
    <property type="nucleotide sequence ID" value="NZ_AP027081.1"/>
</dbReference>
<dbReference type="SUPFAM" id="SSF75217">
    <property type="entry name" value="alpha/beta knot"/>
    <property type="match status" value="1"/>
</dbReference>
<evidence type="ECO:0000256" key="5">
    <source>
        <dbReference type="ARBA" id="ARBA00022603"/>
    </source>
</evidence>
<dbReference type="InterPro" id="IPR006700">
    <property type="entry name" value="RsmE"/>
</dbReference>
<feature type="domain" description="Ribosomal RNA small subunit methyltransferase E methyltransferase" evidence="11">
    <location>
        <begin position="91"/>
        <end position="232"/>
    </location>
</feature>
<evidence type="ECO:0000256" key="1">
    <source>
        <dbReference type="ARBA" id="ARBA00004496"/>
    </source>
</evidence>
<dbReference type="PANTHER" id="PTHR30027:SF3">
    <property type="entry name" value="16S RRNA (URACIL(1498)-N(3))-METHYLTRANSFERASE"/>
    <property type="match status" value="1"/>
</dbReference>
<sequence>MSLPRFFLATPEPAAEGGLVRLDAGQARHLRALRLGPGAAVEVVLPSGAWLGDVAEAGRDAASIRLARPLDEPREAADPITVWLPLTAQLSLVDDMLPPVVELGAAEIRLVAWSRSEDDPRRTLARMERWQRIIQGACEQSHRNRIPVLAPPVPFRALLDASPAQRWVAYEVPAGTPNPGLGPGPIEIASGPEGGISDAEIGALKSAGWIPVSLGGSVLRAVTCPTALLGALRFLRP</sequence>
<gene>
    <name evidence="12" type="ORF">METESE_36990</name>
</gene>